<evidence type="ECO:0000259" key="2">
    <source>
        <dbReference type="Pfam" id="PF13476"/>
    </source>
</evidence>
<name>A0ABY4L9K1_9BACT</name>
<feature type="coiled-coil region" evidence="1">
    <location>
        <begin position="513"/>
        <end position="557"/>
    </location>
</feature>
<protein>
    <submittedName>
        <fullName evidence="3">AAA family ATPase</fullName>
    </submittedName>
</protein>
<reference evidence="3" key="1">
    <citation type="submission" date="2022-04" db="EMBL/GenBank/DDBJ databases">
        <authorList>
            <person name="Liu G."/>
        </authorList>
    </citation>
    <scope>NUCLEOTIDE SEQUENCE</scope>
    <source>
        <strain evidence="3">RG22</strain>
    </source>
</reference>
<dbReference type="PANTHER" id="PTHR32114:SF2">
    <property type="entry name" value="ABC TRANSPORTER ABCH.3"/>
    <property type="match status" value="1"/>
</dbReference>
<dbReference type="Pfam" id="PF13476">
    <property type="entry name" value="AAA_23"/>
    <property type="match status" value="1"/>
</dbReference>
<proteinExistence type="predicted"/>
<sequence>MRLGTLSVSAFRSIASEVKINFTSPLTLVFAANGTGKTTLCDAVEWLLTGEIVRLGASRDADFAALRCKFAVPTDAMHVTGSLVTPSGKSLLTRTEKEWLIADEGAEKKRATANQVLRLLSPSSLVTSDAHHTQETKIRRDWIRGLRLFTEHTRSMLVDADEVNIQARERMLSDLLGVGELTARAEKLSKFADHLNSGAQTEKGLAALKKELATRERLWEQLIVELEDKTPDIVAPPHVWAKQELVAAARLCSEELEGAELADLFSETKALIENKRYNLSERRSCLDRLQHYWSEIPALKDSIGKAQVMQAVCADDLDAINDEILEIGQTNLRTLSQISHNKSRVQAFIREQTALFAVAKEVESRLHQAHPEPTLLSLDDLFETVEGWTEERIAQSSIGIVQLKEGLSVARDHLRALAMLKKTLKESEVALPSKAEVERLEWSVLVAHKDLSAKKGQHESVSGPLEALRLATRVFVESVDAGEECPICGHIWKSKEKLRAAISESLEKSPESLLALEQEIVYLEKQAKVAEADLESAKNCRARHTEQNEKLSQIRERLHLQYSLNRRYINELRTMPGFLSLLSRARAGTADVPFPQRIEQEAALMVGICKLRSILHNDAFRLDASKFRDLHLLQIGDALDAEKKVLEAAVWHDQQLLEQNRLWLIKLEAKRTETVAALDAHRATLQQKQPLWLELKESWHKIAGDSDPSDEGLDEVVFAIRTEEEQLSEAEGHLNTAQLVLDADTQRREAENLAKEIKELKEQTDRIGRLRESALKAACLLESKAKSYCYDQTTELFDVAYPMFSRVHSNEMFEAIHPGSQEDPFNWIADSLGHTFSPSTDFSMGQRQDLALSIFLSRARSLGGTFLLDEPVIHLDDLNRIALLDMFRVLVTESGSRCNFVVTTANRSLVRHLEEKFASVSPVNGAAPLSIYELDGSPKFGVKVKSSHAVGLGF</sequence>
<dbReference type="EMBL" id="CP096574">
    <property type="protein sequence ID" value="UPU34668.1"/>
    <property type="molecule type" value="Genomic_DNA"/>
</dbReference>
<keyword evidence="4" id="KW-1185">Reference proteome</keyword>
<dbReference type="SUPFAM" id="SSF52540">
    <property type="entry name" value="P-loop containing nucleoside triphosphate hydrolases"/>
    <property type="match status" value="1"/>
</dbReference>
<gene>
    <name evidence="3" type="ORF">M1B72_14580</name>
</gene>
<evidence type="ECO:0000256" key="1">
    <source>
        <dbReference type="SAM" id="Coils"/>
    </source>
</evidence>
<dbReference type="Proteomes" id="UP000831485">
    <property type="component" value="Chromosome"/>
</dbReference>
<evidence type="ECO:0000313" key="4">
    <source>
        <dbReference type="Proteomes" id="UP000831485"/>
    </source>
</evidence>
<dbReference type="Gene3D" id="3.40.50.300">
    <property type="entry name" value="P-loop containing nucleotide triphosphate hydrolases"/>
    <property type="match status" value="2"/>
</dbReference>
<dbReference type="InterPro" id="IPR027417">
    <property type="entry name" value="P-loop_NTPase"/>
</dbReference>
<keyword evidence="1" id="KW-0175">Coiled coil</keyword>
<accession>A0ABY4L9K1</accession>
<organism evidence="3 4">
    <name type="scientific">Geomonas paludis</name>
    <dbReference type="NCBI Taxonomy" id="2740185"/>
    <lineage>
        <taxon>Bacteria</taxon>
        <taxon>Pseudomonadati</taxon>
        <taxon>Thermodesulfobacteriota</taxon>
        <taxon>Desulfuromonadia</taxon>
        <taxon>Geobacterales</taxon>
        <taxon>Geobacteraceae</taxon>
        <taxon>Geomonas</taxon>
    </lineage>
</organism>
<feature type="coiled-coil region" evidence="1">
    <location>
        <begin position="740"/>
        <end position="773"/>
    </location>
</feature>
<dbReference type="InterPro" id="IPR038729">
    <property type="entry name" value="Rad50/SbcC_AAA"/>
</dbReference>
<dbReference type="PANTHER" id="PTHR32114">
    <property type="entry name" value="ABC TRANSPORTER ABCH.3"/>
    <property type="match status" value="1"/>
</dbReference>
<dbReference type="RefSeq" id="WP_248646377.1">
    <property type="nucleotide sequence ID" value="NZ_CP096574.1"/>
</dbReference>
<feature type="domain" description="Rad50/SbcC-type AAA" evidence="2">
    <location>
        <begin position="6"/>
        <end position="210"/>
    </location>
</feature>
<evidence type="ECO:0000313" key="3">
    <source>
        <dbReference type="EMBL" id="UPU34668.1"/>
    </source>
</evidence>